<dbReference type="InterPro" id="IPR005162">
    <property type="entry name" value="Retrotrans_gag_dom"/>
</dbReference>
<accession>A0A9J6F3E8</accession>
<dbReference type="Proteomes" id="UP000821866">
    <property type="component" value="Chromosome 1"/>
</dbReference>
<evidence type="ECO:0000259" key="1">
    <source>
        <dbReference type="Pfam" id="PF03732"/>
    </source>
</evidence>
<reference evidence="2" key="2">
    <citation type="submission" date="2021-09" db="EMBL/GenBank/DDBJ databases">
        <authorList>
            <person name="Jia N."/>
            <person name="Wang J."/>
            <person name="Shi W."/>
            <person name="Du L."/>
            <person name="Sun Y."/>
            <person name="Zhan W."/>
            <person name="Jiang J."/>
            <person name="Wang Q."/>
            <person name="Zhang B."/>
            <person name="Ji P."/>
            <person name="Sakyi L.B."/>
            <person name="Cui X."/>
            <person name="Yuan T."/>
            <person name="Jiang B."/>
            <person name="Yang W."/>
            <person name="Lam T.T.-Y."/>
            <person name="Chang Q."/>
            <person name="Ding S."/>
            <person name="Wang X."/>
            <person name="Zhu J."/>
            <person name="Ruan X."/>
            <person name="Zhao L."/>
            <person name="Wei J."/>
            <person name="Que T."/>
            <person name="Du C."/>
            <person name="Cheng J."/>
            <person name="Dai P."/>
            <person name="Han X."/>
            <person name="Huang E."/>
            <person name="Gao Y."/>
            <person name="Liu J."/>
            <person name="Shao H."/>
            <person name="Ye R."/>
            <person name="Li L."/>
            <person name="Wei W."/>
            <person name="Wang X."/>
            <person name="Wang C."/>
            <person name="Huo Q."/>
            <person name="Li W."/>
            <person name="Guo W."/>
            <person name="Chen H."/>
            <person name="Chen S."/>
            <person name="Zhou L."/>
            <person name="Zhou L."/>
            <person name="Ni X."/>
            <person name="Tian J."/>
            <person name="Zhou Y."/>
            <person name="Sheng Y."/>
            <person name="Liu T."/>
            <person name="Pan Y."/>
            <person name="Xia L."/>
            <person name="Li J."/>
            <person name="Zhao F."/>
            <person name="Cao W."/>
        </authorList>
    </citation>
    <scope>NUCLEOTIDE SEQUENCE</scope>
    <source>
        <strain evidence="2">Rmic-2018</strain>
        <tissue evidence="2">Larvae</tissue>
    </source>
</reference>
<gene>
    <name evidence="2" type="ORF">HPB51_011947</name>
</gene>
<evidence type="ECO:0000313" key="2">
    <source>
        <dbReference type="EMBL" id="KAH8040632.1"/>
    </source>
</evidence>
<name>A0A9J6F3E8_RHIMP</name>
<comment type="caution">
    <text evidence="2">The sequence shown here is derived from an EMBL/GenBank/DDBJ whole genome shotgun (WGS) entry which is preliminary data.</text>
</comment>
<feature type="domain" description="Retrotransposon gag" evidence="1">
    <location>
        <begin position="20"/>
        <end position="86"/>
    </location>
</feature>
<dbReference type="EMBL" id="JABSTU010000001">
    <property type="protein sequence ID" value="KAH8040632.1"/>
    <property type="molecule type" value="Genomic_DNA"/>
</dbReference>
<evidence type="ECO:0000313" key="3">
    <source>
        <dbReference type="Proteomes" id="UP000821866"/>
    </source>
</evidence>
<proteinExistence type="predicted"/>
<protein>
    <recommendedName>
        <fullName evidence="1">Retrotransposon gag domain-containing protein</fullName>
    </recommendedName>
</protein>
<keyword evidence="3" id="KW-1185">Reference proteome</keyword>
<dbReference type="Pfam" id="PF03732">
    <property type="entry name" value="Retrotrans_gag"/>
    <property type="match status" value="1"/>
</dbReference>
<sequence>MLLAALESGVKLWWQFVRGFDSWEQFTAAFRSEFSSIDAKHRLKAELEQRTQHPEENLKEFIYAITTFYDHIGEEVSAAEKVQHLLRQMPPQLQDLAEGHAYNDLAELVKAA</sequence>
<reference evidence="2" key="1">
    <citation type="journal article" date="2020" name="Cell">
        <title>Large-Scale Comparative Analyses of Tick Genomes Elucidate Their Genetic Diversity and Vector Capacities.</title>
        <authorList>
            <consortium name="Tick Genome and Microbiome Consortium (TIGMIC)"/>
            <person name="Jia N."/>
            <person name="Wang J."/>
            <person name="Shi W."/>
            <person name="Du L."/>
            <person name="Sun Y."/>
            <person name="Zhan W."/>
            <person name="Jiang J.F."/>
            <person name="Wang Q."/>
            <person name="Zhang B."/>
            <person name="Ji P."/>
            <person name="Bell-Sakyi L."/>
            <person name="Cui X.M."/>
            <person name="Yuan T.T."/>
            <person name="Jiang B.G."/>
            <person name="Yang W.F."/>
            <person name="Lam T.T."/>
            <person name="Chang Q.C."/>
            <person name="Ding S.J."/>
            <person name="Wang X.J."/>
            <person name="Zhu J.G."/>
            <person name="Ruan X.D."/>
            <person name="Zhao L."/>
            <person name="Wei J.T."/>
            <person name="Ye R.Z."/>
            <person name="Que T.C."/>
            <person name="Du C.H."/>
            <person name="Zhou Y.H."/>
            <person name="Cheng J.X."/>
            <person name="Dai P.F."/>
            <person name="Guo W.B."/>
            <person name="Han X.H."/>
            <person name="Huang E.J."/>
            <person name="Li L.F."/>
            <person name="Wei W."/>
            <person name="Gao Y.C."/>
            <person name="Liu J.Z."/>
            <person name="Shao H.Z."/>
            <person name="Wang X."/>
            <person name="Wang C.C."/>
            <person name="Yang T.C."/>
            <person name="Huo Q.B."/>
            <person name="Li W."/>
            <person name="Chen H.Y."/>
            <person name="Chen S.E."/>
            <person name="Zhou L.G."/>
            <person name="Ni X.B."/>
            <person name="Tian J.H."/>
            <person name="Sheng Y."/>
            <person name="Liu T."/>
            <person name="Pan Y.S."/>
            <person name="Xia L.Y."/>
            <person name="Li J."/>
            <person name="Zhao F."/>
            <person name="Cao W.C."/>
        </authorList>
    </citation>
    <scope>NUCLEOTIDE SEQUENCE</scope>
    <source>
        <strain evidence="2">Rmic-2018</strain>
    </source>
</reference>
<dbReference type="AlphaFoldDB" id="A0A9J6F3E8"/>
<organism evidence="2 3">
    <name type="scientific">Rhipicephalus microplus</name>
    <name type="common">Cattle tick</name>
    <name type="synonym">Boophilus microplus</name>
    <dbReference type="NCBI Taxonomy" id="6941"/>
    <lineage>
        <taxon>Eukaryota</taxon>
        <taxon>Metazoa</taxon>
        <taxon>Ecdysozoa</taxon>
        <taxon>Arthropoda</taxon>
        <taxon>Chelicerata</taxon>
        <taxon>Arachnida</taxon>
        <taxon>Acari</taxon>
        <taxon>Parasitiformes</taxon>
        <taxon>Ixodida</taxon>
        <taxon>Ixodoidea</taxon>
        <taxon>Ixodidae</taxon>
        <taxon>Rhipicephalinae</taxon>
        <taxon>Rhipicephalus</taxon>
        <taxon>Boophilus</taxon>
    </lineage>
</organism>